<evidence type="ECO:0000313" key="1">
    <source>
        <dbReference type="EMBL" id="QBE66837.1"/>
    </source>
</evidence>
<protein>
    <recommendedName>
        <fullName evidence="3">N-acetyltransferase</fullName>
    </recommendedName>
</protein>
<dbReference type="KEGG" id="plue:EWM63_30910"/>
<organism evidence="1 2">
    <name type="scientific">Pseudoduganella lutea</name>
    <dbReference type="NCBI Taxonomy" id="321985"/>
    <lineage>
        <taxon>Bacteria</taxon>
        <taxon>Pseudomonadati</taxon>
        <taxon>Pseudomonadota</taxon>
        <taxon>Betaproteobacteria</taxon>
        <taxon>Burkholderiales</taxon>
        <taxon>Oxalobacteraceae</taxon>
        <taxon>Telluria group</taxon>
        <taxon>Pseudoduganella</taxon>
    </lineage>
</organism>
<name>A0A4P6L5N5_9BURK</name>
<evidence type="ECO:0000313" key="2">
    <source>
        <dbReference type="Proteomes" id="UP000290637"/>
    </source>
</evidence>
<accession>A0A4P6L5N5</accession>
<evidence type="ECO:0008006" key="3">
    <source>
        <dbReference type="Google" id="ProtNLM"/>
    </source>
</evidence>
<dbReference type="RefSeq" id="WP_130189944.1">
    <property type="nucleotide sequence ID" value="NZ_CP035913.1"/>
</dbReference>
<dbReference type="EMBL" id="CP035913">
    <property type="protein sequence ID" value="QBE66837.1"/>
    <property type="molecule type" value="Genomic_DNA"/>
</dbReference>
<dbReference type="Proteomes" id="UP000290637">
    <property type="component" value="Chromosome"/>
</dbReference>
<sequence>MQNEAKASKPYVRLATRKDTFELAPRLRQEDVEEVFHSSGMPPELALRFSLAVSNIAYAVVWRGQVIALFGIAGQLTWGEEGATGFPWMLASEELPLIRKSFLRECRGYVEGWLEAHDELEGYAWAENQVHIQWLRWLGFTIDPPVPFGINDQPFQRFYLRKEDHHV</sequence>
<keyword evidence="2" id="KW-1185">Reference proteome</keyword>
<reference evidence="1 2" key="1">
    <citation type="submission" date="2019-02" db="EMBL/GenBank/DDBJ databases">
        <title>Draft Genome Sequences of Six Type Strains of the Genus Massilia.</title>
        <authorList>
            <person name="Miess H."/>
            <person name="Frediansyhah A."/>
            <person name="Gross H."/>
        </authorList>
    </citation>
    <scope>NUCLEOTIDE SEQUENCE [LARGE SCALE GENOMIC DNA]</scope>
    <source>
        <strain evidence="1 2">DSM 17473</strain>
    </source>
</reference>
<dbReference type="OrthoDB" id="6711434at2"/>
<gene>
    <name evidence="1" type="ORF">EWM63_30910</name>
</gene>
<proteinExistence type="predicted"/>
<dbReference type="AlphaFoldDB" id="A0A4P6L5N5"/>